<dbReference type="InterPro" id="IPR032126">
    <property type="entry name" value="LydA_holin"/>
</dbReference>
<feature type="transmembrane region" description="Helical" evidence="1">
    <location>
        <begin position="34"/>
        <end position="54"/>
    </location>
</feature>
<keyword evidence="1" id="KW-0812">Transmembrane</keyword>
<dbReference type="EMBL" id="JAPEUL010000007">
    <property type="protein sequence ID" value="MCW4629638.1"/>
    <property type="molecule type" value="Genomic_DNA"/>
</dbReference>
<accession>A0ABT3KGG5</accession>
<reference evidence="2" key="1">
    <citation type="submission" date="2022-11" db="EMBL/GenBank/DDBJ databases">
        <title>Marinomonas sp. nov., isolated from marine algae.</title>
        <authorList>
            <person name="Choi D.G."/>
            <person name="Kim J.M."/>
            <person name="Lee J.K."/>
            <person name="Baek J.H."/>
            <person name="Jeon C.O."/>
        </authorList>
    </citation>
    <scope>NUCLEOTIDE SEQUENCE</scope>
    <source>
        <strain evidence="2">KJ51-3</strain>
    </source>
</reference>
<keyword evidence="3" id="KW-1185">Reference proteome</keyword>
<name>A0ABT3KGG5_9GAMM</name>
<proteinExistence type="predicted"/>
<evidence type="ECO:0000256" key="1">
    <source>
        <dbReference type="SAM" id="Phobius"/>
    </source>
</evidence>
<dbReference type="Proteomes" id="UP001431181">
    <property type="component" value="Unassembled WGS sequence"/>
</dbReference>
<keyword evidence="1" id="KW-1133">Transmembrane helix</keyword>
<organism evidence="2 3">
    <name type="scientific">Marinomonas rhodophyticola</name>
    <dbReference type="NCBI Taxonomy" id="2992803"/>
    <lineage>
        <taxon>Bacteria</taxon>
        <taxon>Pseudomonadati</taxon>
        <taxon>Pseudomonadota</taxon>
        <taxon>Gammaproteobacteria</taxon>
        <taxon>Oceanospirillales</taxon>
        <taxon>Oceanospirillaceae</taxon>
        <taxon>Marinomonas</taxon>
    </lineage>
</organism>
<sequence>MSLLQTAAFVMVGVLGGAVKYLRDFQQNSKKFSLIHMLIAVFTGGFLGMLTFFLCTSMNMPPAMTGFMSGVAGLMGDEAIKLFINRFKRSLS</sequence>
<evidence type="ECO:0000313" key="3">
    <source>
        <dbReference type="Proteomes" id="UP001431181"/>
    </source>
</evidence>
<feature type="transmembrane region" description="Helical" evidence="1">
    <location>
        <begin position="6"/>
        <end position="22"/>
    </location>
</feature>
<comment type="caution">
    <text evidence="2">The sequence shown here is derived from an EMBL/GenBank/DDBJ whole genome shotgun (WGS) entry which is preliminary data.</text>
</comment>
<keyword evidence="1" id="KW-0472">Membrane</keyword>
<dbReference type="Pfam" id="PF16083">
    <property type="entry name" value="Phage_holin_3_3"/>
    <property type="match status" value="1"/>
</dbReference>
<dbReference type="RefSeq" id="WP_265218852.1">
    <property type="nucleotide sequence ID" value="NZ_JAPEUL010000007.1"/>
</dbReference>
<protein>
    <submittedName>
        <fullName evidence="2">Phage holin family protein</fullName>
    </submittedName>
</protein>
<evidence type="ECO:0000313" key="2">
    <source>
        <dbReference type="EMBL" id="MCW4629638.1"/>
    </source>
</evidence>
<gene>
    <name evidence="2" type="ORF">ONZ52_11995</name>
</gene>